<dbReference type="InterPro" id="IPR009100">
    <property type="entry name" value="AcylCoA_DH/oxidase_NM_dom_sf"/>
</dbReference>
<dbReference type="InterPro" id="IPR013107">
    <property type="entry name" value="Acyl-CoA_DH_C"/>
</dbReference>
<evidence type="ECO:0000256" key="1">
    <source>
        <dbReference type="ARBA" id="ARBA00023002"/>
    </source>
</evidence>
<feature type="domain" description="Acyl-CoA dehydrogenase/oxidase N-terminal" evidence="2">
    <location>
        <begin position="36"/>
        <end position="91"/>
    </location>
</feature>
<dbReference type="EMBL" id="FSRM01000002">
    <property type="protein sequence ID" value="SIO42974.1"/>
    <property type="molecule type" value="Genomic_DNA"/>
</dbReference>
<dbReference type="InterPro" id="IPR036250">
    <property type="entry name" value="AcylCo_DH-like_C"/>
</dbReference>
<keyword evidence="1" id="KW-0560">Oxidoreductase</keyword>
<accession>A0A1N6JF05</accession>
<dbReference type="Pfam" id="PF02771">
    <property type="entry name" value="Acyl-CoA_dh_N"/>
    <property type="match status" value="1"/>
</dbReference>
<dbReference type="SUPFAM" id="SSF47203">
    <property type="entry name" value="Acyl-CoA dehydrogenase C-terminal domain-like"/>
    <property type="match status" value="1"/>
</dbReference>
<evidence type="ECO:0000259" key="3">
    <source>
        <dbReference type="Pfam" id="PF08028"/>
    </source>
</evidence>
<dbReference type="SUPFAM" id="SSF56645">
    <property type="entry name" value="Acyl-CoA dehydrogenase NM domain-like"/>
    <property type="match status" value="1"/>
</dbReference>
<dbReference type="GO" id="GO:0006552">
    <property type="term" value="P:L-leucine catabolic process"/>
    <property type="evidence" value="ECO:0007669"/>
    <property type="project" value="TreeGrafter"/>
</dbReference>
<reference evidence="4 5" key="1">
    <citation type="submission" date="2016-11" db="EMBL/GenBank/DDBJ databases">
        <authorList>
            <person name="Jaros S."/>
            <person name="Januszkiewicz K."/>
            <person name="Wedrychowicz H."/>
        </authorList>
    </citation>
    <scope>NUCLEOTIDE SEQUENCE [LARGE SCALE GENOMIC DNA]</scope>
    <source>
        <strain evidence="4 5">GAS86</strain>
    </source>
</reference>
<dbReference type="Gene3D" id="2.40.110.10">
    <property type="entry name" value="Butyryl-CoA Dehydrogenase, subunit A, domain 2"/>
    <property type="match status" value="1"/>
</dbReference>
<dbReference type="Gene3D" id="1.20.140.10">
    <property type="entry name" value="Butyryl-CoA Dehydrogenase, subunit A, domain 3"/>
    <property type="match status" value="1"/>
</dbReference>
<dbReference type="InterPro" id="IPR046373">
    <property type="entry name" value="Acyl-CoA_Oxase/DH_mid-dom_sf"/>
</dbReference>
<dbReference type="PIRSF" id="PIRSF016578">
    <property type="entry name" value="HsaA"/>
    <property type="match status" value="1"/>
</dbReference>
<dbReference type="PANTHER" id="PTHR43884:SF12">
    <property type="entry name" value="ISOVALERYL-COA DEHYDROGENASE, MITOCHONDRIAL-RELATED"/>
    <property type="match status" value="1"/>
</dbReference>
<dbReference type="Gene3D" id="1.10.540.10">
    <property type="entry name" value="Acyl-CoA dehydrogenase/oxidase, N-terminal domain"/>
    <property type="match status" value="1"/>
</dbReference>
<sequence length="393" mass="41788">MTDTAAPNATQALIDAADALGSIVAKHKKALALGPDLPLEIAEALEAAGLTRLWLPRNIGGMELSPVDYFRVMEAVSRHDGSVGWCASIASTGTRAAGLIPQSSAAQLLADGGFVSGSLSPTGKIVKEKDGWRINGRWPWGSFIVHSKVTLAVCVEYENGVARSTREGGPVLRAALLPTREVNIIHTWDGGGLRSSGSHDFAIENGFVEDARTFALTDFNPEPCQPGALYGLPFITMFALGITAVSLGIARGSIDALVELAQHKVAAGAQGPLREQASVQAAVAQAETAFRSARGFLFESVQDLWDRRVSGQPDDMKQRALVRMASCNVVDMGKKVAMQMFEAAGGSALHERSPFSAYLRDAQAAAQHLAFSQRNMETAGRVLLGMHPGTHRF</sequence>
<dbReference type="InterPro" id="IPR013786">
    <property type="entry name" value="AcylCoA_DH/ox_N"/>
</dbReference>
<dbReference type="Pfam" id="PF08028">
    <property type="entry name" value="Acyl-CoA_dh_2"/>
    <property type="match status" value="1"/>
</dbReference>
<gene>
    <name evidence="4" type="ORF">SAMN05444168_4334</name>
</gene>
<feature type="domain" description="Acyl-CoA dehydrogenase C-terminal" evidence="3">
    <location>
        <begin position="240"/>
        <end position="372"/>
    </location>
</feature>
<dbReference type="AlphaFoldDB" id="A0A1N6JF05"/>
<dbReference type="OrthoDB" id="7316074at2"/>
<dbReference type="GO" id="GO:0008470">
    <property type="term" value="F:3-methylbutanoyl-CoA dehydrogenase activity"/>
    <property type="evidence" value="ECO:0007669"/>
    <property type="project" value="TreeGrafter"/>
</dbReference>
<name>A0A1N6JF05_9BURK</name>
<organism evidence="4 5">
    <name type="scientific">Paraburkholderia phenazinium</name>
    <dbReference type="NCBI Taxonomy" id="60549"/>
    <lineage>
        <taxon>Bacteria</taxon>
        <taxon>Pseudomonadati</taxon>
        <taxon>Pseudomonadota</taxon>
        <taxon>Betaproteobacteria</taxon>
        <taxon>Burkholderiales</taxon>
        <taxon>Burkholderiaceae</taxon>
        <taxon>Paraburkholderia</taxon>
    </lineage>
</organism>
<evidence type="ECO:0000259" key="2">
    <source>
        <dbReference type="Pfam" id="PF02771"/>
    </source>
</evidence>
<dbReference type="GO" id="GO:0050660">
    <property type="term" value="F:flavin adenine dinucleotide binding"/>
    <property type="evidence" value="ECO:0007669"/>
    <property type="project" value="InterPro"/>
</dbReference>
<dbReference type="InterPro" id="IPR037069">
    <property type="entry name" value="AcylCoA_DH/ox_N_sf"/>
</dbReference>
<dbReference type="PANTHER" id="PTHR43884">
    <property type="entry name" value="ACYL-COA DEHYDROGENASE"/>
    <property type="match status" value="1"/>
</dbReference>
<evidence type="ECO:0000313" key="5">
    <source>
        <dbReference type="Proteomes" id="UP000184693"/>
    </source>
</evidence>
<dbReference type="Proteomes" id="UP000184693">
    <property type="component" value="Unassembled WGS sequence"/>
</dbReference>
<evidence type="ECO:0000313" key="4">
    <source>
        <dbReference type="EMBL" id="SIO42974.1"/>
    </source>
</evidence>
<proteinExistence type="predicted"/>
<protein>
    <submittedName>
        <fullName evidence="4">Acyl-CoA dehydrogenase</fullName>
    </submittedName>
</protein>